<dbReference type="InterPro" id="IPR023000">
    <property type="entry name" value="Shikimate_kinase_CS"/>
</dbReference>
<name>A0A8J8AYL3_9GAMM</name>
<comment type="similarity">
    <text evidence="2 11">Belongs to the shikimate kinase family.</text>
</comment>
<feature type="binding site" evidence="11">
    <location>
        <begin position="14"/>
        <end position="19"/>
    </location>
    <ligand>
        <name>ATP</name>
        <dbReference type="ChEBI" id="CHEBI:30616"/>
    </ligand>
</feature>
<feature type="binding site" evidence="11">
    <location>
        <position position="139"/>
    </location>
    <ligand>
        <name>substrate</name>
    </ligand>
</feature>
<feature type="binding site" evidence="11">
    <location>
        <position position="120"/>
    </location>
    <ligand>
        <name>ATP</name>
        <dbReference type="ChEBI" id="CHEBI:30616"/>
    </ligand>
</feature>
<evidence type="ECO:0000313" key="13">
    <source>
        <dbReference type="EMBL" id="MBS7456409.1"/>
    </source>
</evidence>
<comment type="pathway">
    <text evidence="1 11">Metabolic intermediate biosynthesis; chorismate biosynthesis; chorismate from D-erythrose 4-phosphate and phosphoenolpyruvate: step 5/7.</text>
</comment>
<proteinExistence type="inferred from homology"/>
<keyword evidence="9 11" id="KW-0057">Aromatic amino acid biosynthesis</keyword>
<dbReference type="Proteomes" id="UP000675747">
    <property type="component" value="Unassembled WGS sequence"/>
</dbReference>
<dbReference type="GO" id="GO:0009423">
    <property type="term" value="P:chorismate biosynthetic process"/>
    <property type="evidence" value="ECO:0007669"/>
    <property type="project" value="UniProtKB-UniRule"/>
</dbReference>
<dbReference type="HAMAP" id="MF_00109">
    <property type="entry name" value="Shikimate_kinase"/>
    <property type="match status" value="1"/>
</dbReference>
<feature type="binding site" evidence="11">
    <location>
        <position position="18"/>
    </location>
    <ligand>
        <name>Mg(2+)</name>
        <dbReference type="ChEBI" id="CHEBI:18420"/>
    </ligand>
</feature>
<dbReference type="EMBL" id="JAGQFT010000006">
    <property type="protein sequence ID" value="MBR0561263.1"/>
    <property type="molecule type" value="Genomic_DNA"/>
</dbReference>
<dbReference type="Pfam" id="PF01202">
    <property type="entry name" value="SKI"/>
    <property type="match status" value="1"/>
</dbReference>
<reference evidence="12" key="2">
    <citation type="submission" date="2021-04" db="EMBL/GenBank/DDBJ databases">
        <authorList>
            <person name="Karlyshev A.V."/>
        </authorList>
    </citation>
    <scope>NUCLEOTIDE SEQUENCE</scope>
    <source>
        <strain evidence="12">LMG 29479</strain>
    </source>
</reference>
<evidence type="ECO:0000256" key="8">
    <source>
        <dbReference type="ARBA" id="ARBA00022840"/>
    </source>
</evidence>
<dbReference type="GO" id="GO:0009073">
    <property type="term" value="P:aromatic amino acid family biosynthetic process"/>
    <property type="evidence" value="ECO:0007669"/>
    <property type="project" value="UniProtKB-KW"/>
</dbReference>
<dbReference type="CDD" id="cd00464">
    <property type="entry name" value="SK"/>
    <property type="match status" value="1"/>
</dbReference>
<dbReference type="GO" id="GO:0000287">
    <property type="term" value="F:magnesium ion binding"/>
    <property type="evidence" value="ECO:0007669"/>
    <property type="project" value="UniProtKB-UniRule"/>
</dbReference>
<dbReference type="PANTHER" id="PTHR21087">
    <property type="entry name" value="SHIKIMATE KINASE"/>
    <property type="match status" value="1"/>
</dbReference>
<evidence type="ECO:0000256" key="4">
    <source>
        <dbReference type="ARBA" id="ARBA00022605"/>
    </source>
</evidence>
<dbReference type="GO" id="GO:0005829">
    <property type="term" value="C:cytosol"/>
    <property type="evidence" value="ECO:0007669"/>
    <property type="project" value="TreeGrafter"/>
</dbReference>
<evidence type="ECO:0000313" key="12">
    <source>
        <dbReference type="EMBL" id="MBR0561263.1"/>
    </source>
</evidence>
<comment type="catalytic activity">
    <reaction evidence="10 11">
        <text>shikimate + ATP = 3-phosphoshikimate + ADP + H(+)</text>
        <dbReference type="Rhea" id="RHEA:13121"/>
        <dbReference type="ChEBI" id="CHEBI:15378"/>
        <dbReference type="ChEBI" id="CHEBI:30616"/>
        <dbReference type="ChEBI" id="CHEBI:36208"/>
        <dbReference type="ChEBI" id="CHEBI:145989"/>
        <dbReference type="ChEBI" id="CHEBI:456216"/>
        <dbReference type="EC" id="2.7.1.71"/>
    </reaction>
</comment>
<dbReference type="PROSITE" id="PS01128">
    <property type="entry name" value="SHIKIMATE_KINASE"/>
    <property type="match status" value="1"/>
</dbReference>
<comment type="caution">
    <text evidence="12">The sequence shown here is derived from an EMBL/GenBank/DDBJ whole genome shotgun (WGS) entry which is preliminary data.</text>
</comment>
<comment type="subunit">
    <text evidence="11">Monomer.</text>
</comment>
<dbReference type="GO" id="GO:0008652">
    <property type="term" value="P:amino acid biosynthetic process"/>
    <property type="evidence" value="ECO:0007669"/>
    <property type="project" value="UniProtKB-KW"/>
</dbReference>
<keyword evidence="11" id="KW-0479">Metal-binding</keyword>
<keyword evidence="14" id="KW-1185">Reference proteome</keyword>
<comment type="caution">
    <text evidence="11">Lacks conserved residue(s) required for the propagation of feature annotation.</text>
</comment>
<reference evidence="13 14" key="1">
    <citation type="journal article" date="2021" name="Microbiol. Resour. Announc.">
        <title>Draft Genome Sequence of Coralloluteibacterium stylophorae LMG 29479T.</title>
        <authorList>
            <person name="Karlyshev A.V."/>
            <person name="Kudryashova E.B."/>
            <person name="Ariskina E.V."/>
            <person name="Conroy A.P."/>
            <person name="Abidueva E.Y."/>
        </authorList>
    </citation>
    <scope>NUCLEOTIDE SEQUENCE [LARGE SCALE GENOMIC DNA]</scope>
    <source>
        <strain evidence="13 14">LMG 29479</strain>
    </source>
</reference>
<comment type="cofactor">
    <cofactor evidence="11">
        <name>Mg(2+)</name>
        <dbReference type="ChEBI" id="CHEBI:18420"/>
    </cofactor>
    <text evidence="11">Binds 1 Mg(2+) ion per subunit.</text>
</comment>
<evidence type="ECO:0000256" key="10">
    <source>
        <dbReference type="ARBA" id="ARBA00048567"/>
    </source>
</evidence>
<dbReference type="AlphaFoldDB" id="A0A8J8AYL3"/>
<comment type="function">
    <text evidence="11">Catalyzes the specific phosphorylation of the 3-hydroxyl group of shikimic acid using ATP as a cosubstrate.</text>
</comment>
<keyword evidence="7 11" id="KW-0418">Kinase</keyword>
<keyword evidence="11" id="KW-0963">Cytoplasm</keyword>
<keyword evidence="11" id="KW-0460">Magnesium</keyword>
<gene>
    <name evidence="11" type="primary">aroK</name>
    <name evidence="13" type="ORF">KB893_004565</name>
    <name evidence="12" type="ORF">KB893_01825</name>
</gene>
<evidence type="ECO:0000256" key="3">
    <source>
        <dbReference type="ARBA" id="ARBA00012154"/>
    </source>
</evidence>
<organism evidence="12">
    <name type="scientific">Coralloluteibacterium stylophorae</name>
    <dbReference type="NCBI Taxonomy" id="1776034"/>
    <lineage>
        <taxon>Bacteria</taxon>
        <taxon>Pseudomonadati</taxon>
        <taxon>Pseudomonadota</taxon>
        <taxon>Gammaproteobacteria</taxon>
        <taxon>Lysobacterales</taxon>
        <taxon>Lysobacteraceae</taxon>
        <taxon>Coralloluteibacterium</taxon>
    </lineage>
</organism>
<dbReference type="InterPro" id="IPR031322">
    <property type="entry name" value="Shikimate/glucono_kinase"/>
</dbReference>
<dbReference type="UniPathway" id="UPA00053">
    <property type="reaction ID" value="UER00088"/>
</dbReference>
<feature type="binding site" evidence="11">
    <location>
        <position position="82"/>
    </location>
    <ligand>
        <name>substrate</name>
    </ligand>
</feature>
<comment type="subcellular location">
    <subcellularLocation>
        <location evidence="11">Cytoplasm</location>
    </subcellularLocation>
</comment>
<evidence type="ECO:0000256" key="9">
    <source>
        <dbReference type="ARBA" id="ARBA00023141"/>
    </source>
</evidence>
<dbReference type="GO" id="GO:0004765">
    <property type="term" value="F:shikimate kinase activity"/>
    <property type="evidence" value="ECO:0007669"/>
    <property type="project" value="UniProtKB-UniRule"/>
</dbReference>
<dbReference type="RefSeq" id="WP_211925231.1">
    <property type="nucleotide sequence ID" value="NZ_JAGQFT020000002.1"/>
</dbReference>
<keyword evidence="4 11" id="KW-0028">Amino-acid biosynthesis</keyword>
<evidence type="ECO:0000256" key="2">
    <source>
        <dbReference type="ARBA" id="ARBA00006997"/>
    </source>
</evidence>
<evidence type="ECO:0000256" key="6">
    <source>
        <dbReference type="ARBA" id="ARBA00022741"/>
    </source>
</evidence>
<evidence type="ECO:0000256" key="1">
    <source>
        <dbReference type="ARBA" id="ARBA00004842"/>
    </source>
</evidence>
<evidence type="ECO:0000256" key="5">
    <source>
        <dbReference type="ARBA" id="ARBA00022679"/>
    </source>
</evidence>
<evidence type="ECO:0000256" key="11">
    <source>
        <dbReference type="HAMAP-Rule" id="MF_00109"/>
    </source>
</evidence>
<dbReference type="Gene3D" id="3.40.50.300">
    <property type="entry name" value="P-loop containing nucleotide triphosphate hydrolases"/>
    <property type="match status" value="1"/>
</dbReference>
<protein>
    <recommendedName>
        <fullName evidence="3 11">Shikimate kinase</fullName>
        <shortName evidence="11">SK</shortName>
        <ecNumber evidence="3 11">2.7.1.71</ecNumber>
    </recommendedName>
</protein>
<sequence>MQRAPNLILVGPMGAGKTALGRALATRLDLDFVDADQLVEARTGVSIATIFEHEGEAGFRRRESALIDEICARAGQVVATGGGAVIDPGSRVRMRAAGHVVHLHIDVERQLERLARDRSRPLLHRPDRRAVLERLAAERAPWYAEAAHQRFEVGDCGVEQACARLVAILPDAFRLRSAEHEPR</sequence>
<feature type="binding site" evidence="11">
    <location>
        <position position="60"/>
    </location>
    <ligand>
        <name>substrate</name>
    </ligand>
</feature>
<evidence type="ECO:0000256" key="7">
    <source>
        <dbReference type="ARBA" id="ARBA00022777"/>
    </source>
</evidence>
<accession>A0A8J8AYL3</accession>
<evidence type="ECO:0000313" key="14">
    <source>
        <dbReference type="Proteomes" id="UP000675747"/>
    </source>
</evidence>
<dbReference type="PANTHER" id="PTHR21087:SF16">
    <property type="entry name" value="SHIKIMATE KINASE 1, CHLOROPLASTIC"/>
    <property type="match status" value="1"/>
</dbReference>
<dbReference type="PRINTS" id="PR01100">
    <property type="entry name" value="SHIKIMTKNASE"/>
</dbReference>
<dbReference type="EC" id="2.7.1.71" evidence="3 11"/>
<dbReference type="InterPro" id="IPR027417">
    <property type="entry name" value="P-loop_NTPase"/>
</dbReference>
<feature type="binding site" evidence="11">
    <location>
        <position position="36"/>
    </location>
    <ligand>
        <name>substrate</name>
    </ligand>
</feature>
<dbReference type="SUPFAM" id="SSF52540">
    <property type="entry name" value="P-loop containing nucleoside triphosphate hydrolases"/>
    <property type="match status" value="1"/>
</dbReference>
<dbReference type="EMBL" id="JAGQFT020000002">
    <property type="protein sequence ID" value="MBS7456409.1"/>
    <property type="molecule type" value="Genomic_DNA"/>
</dbReference>
<dbReference type="GO" id="GO:0005524">
    <property type="term" value="F:ATP binding"/>
    <property type="evidence" value="ECO:0007669"/>
    <property type="project" value="UniProtKB-UniRule"/>
</dbReference>
<keyword evidence="5 11" id="KW-0808">Transferase</keyword>
<keyword evidence="8 11" id="KW-0067">ATP-binding</keyword>
<keyword evidence="6 11" id="KW-0547">Nucleotide-binding</keyword>
<dbReference type="InterPro" id="IPR000623">
    <property type="entry name" value="Shikimate_kinase/TSH1"/>
</dbReference>